<dbReference type="RefSeq" id="WP_380031785.1">
    <property type="nucleotide sequence ID" value="NZ_JBHSHB010000007.1"/>
</dbReference>
<evidence type="ECO:0008006" key="4">
    <source>
        <dbReference type="Google" id="ProtNLM"/>
    </source>
</evidence>
<evidence type="ECO:0000313" key="3">
    <source>
        <dbReference type="Proteomes" id="UP001595878"/>
    </source>
</evidence>
<organism evidence="2 3">
    <name type="scientific">Dokdonia genika</name>
    <dbReference type="NCBI Taxonomy" id="308113"/>
    <lineage>
        <taxon>Bacteria</taxon>
        <taxon>Pseudomonadati</taxon>
        <taxon>Bacteroidota</taxon>
        <taxon>Flavobacteriia</taxon>
        <taxon>Flavobacteriales</taxon>
        <taxon>Flavobacteriaceae</taxon>
        <taxon>Dokdonia</taxon>
    </lineage>
</organism>
<proteinExistence type="predicted"/>
<dbReference type="EMBL" id="JBHSHB010000007">
    <property type="protein sequence ID" value="MFC4689309.1"/>
    <property type="molecule type" value="Genomic_DNA"/>
</dbReference>
<feature type="chain" id="PRO_5045731392" description="YARHG domain-containing protein" evidence="1">
    <location>
        <begin position="19"/>
        <end position="211"/>
    </location>
</feature>
<evidence type="ECO:0000256" key="1">
    <source>
        <dbReference type="SAM" id="SignalP"/>
    </source>
</evidence>
<gene>
    <name evidence="2" type="ORF">ACFO5T_02590</name>
</gene>
<comment type="caution">
    <text evidence="2">The sequence shown here is derived from an EMBL/GenBank/DDBJ whole genome shotgun (WGS) entry which is preliminary data.</text>
</comment>
<name>A0ABV9L5C6_9FLAO</name>
<protein>
    <recommendedName>
        <fullName evidence="4">YARHG domain-containing protein</fullName>
    </recommendedName>
</protein>
<accession>A0ABV9L5C6</accession>
<keyword evidence="1" id="KW-0732">Signal</keyword>
<feature type="signal peptide" evidence="1">
    <location>
        <begin position="1"/>
        <end position="18"/>
    </location>
</feature>
<dbReference type="Proteomes" id="UP001595878">
    <property type="component" value="Unassembled WGS sequence"/>
</dbReference>
<evidence type="ECO:0000313" key="2">
    <source>
        <dbReference type="EMBL" id="MFC4689309.1"/>
    </source>
</evidence>
<reference evidence="3" key="1">
    <citation type="journal article" date="2019" name="Int. J. Syst. Evol. Microbiol.">
        <title>The Global Catalogue of Microorganisms (GCM) 10K type strain sequencing project: providing services to taxonomists for standard genome sequencing and annotation.</title>
        <authorList>
            <consortium name="The Broad Institute Genomics Platform"/>
            <consortium name="The Broad Institute Genome Sequencing Center for Infectious Disease"/>
            <person name="Wu L."/>
            <person name="Ma J."/>
        </authorList>
    </citation>
    <scope>NUCLEOTIDE SEQUENCE [LARGE SCALE GENOMIC DNA]</scope>
    <source>
        <strain evidence="3">CGMCC 4.7427</strain>
    </source>
</reference>
<sequence>MRFLFFVCLSICSLNLLAQKSPATLFFKDGTSQQGYVFGDTFWELKFSKELKGKKKKYQFEELDSVSILENDQTILYHIHKYRFRKDQKSLKNLKYTKVQLIVDGPVQLYIQNINYQTPETTQFTRYPNGHVDQKTVFSSNYSQYTLFVKKREEEKLFWLATPQAGLARNFKKAAKDYFQDCPSLISKLESNEFGRKTAAQMVQFYNDQCQ</sequence>
<keyword evidence="3" id="KW-1185">Reference proteome</keyword>